<reference evidence="2" key="1">
    <citation type="submission" date="2021-03" db="EMBL/GenBank/DDBJ databases">
        <title>Acanthopleuribacteraceae sp. M133.</title>
        <authorList>
            <person name="Wang G."/>
        </authorList>
    </citation>
    <scope>NUCLEOTIDE SEQUENCE</scope>
    <source>
        <strain evidence="2">M133</strain>
    </source>
</reference>
<gene>
    <name evidence="2" type="ORF">J3U87_20375</name>
</gene>
<dbReference type="SUPFAM" id="SSF53448">
    <property type="entry name" value="Nucleotide-diphospho-sugar transferases"/>
    <property type="match status" value="1"/>
</dbReference>
<dbReference type="Pfam" id="PF13712">
    <property type="entry name" value="Glyco_tranf_2_5"/>
    <property type="match status" value="1"/>
</dbReference>
<dbReference type="InterPro" id="IPR059123">
    <property type="entry name" value="StrF_dom"/>
</dbReference>
<dbReference type="KEGG" id="scor:J3U87_20375"/>
<dbReference type="Proteomes" id="UP000663929">
    <property type="component" value="Chromosome"/>
</dbReference>
<accession>A0A8A4TCY2</accession>
<organism evidence="2 3">
    <name type="scientific">Sulfidibacter corallicola</name>
    <dbReference type="NCBI Taxonomy" id="2818388"/>
    <lineage>
        <taxon>Bacteria</taxon>
        <taxon>Pseudomonadati</taxon>
        <taxon>Acidobacteriota</taxon>
        <taxon>Holophagae</taxon>
        <taxon>Acanthopleuribacterales</taxon>
        <taxon>Acanthopleuribacteraceae</taxon>
        <taxon>Sulfidibacter</taxon>
    </lineage>
</organism>
<protein>
    <recommendedName>
        <fullName evidence="1">Streptomycin biosynthesis protein StrF domain-containing protein</fullName>
    </recommendedName>
</protein>
<dbReference type="EMBL" id="CP071793">
    <property type="protein sequence ID" value="QTD47949.1"/>
    <property type="molecule type" value="Genomic_DNA"/>
</dbReference>
<proteinExistence type="predicted"/>
<evidence type="ECO:0000259" key="1">
    <source>
        <dbReference type="Pfam" id="PF13712"/>
    </source>
</evidence>
<name>A0A8A4TCY2_SULCO</name>
<evidence type="ECO:0000313" key="3">
    <source>
        <dbReference type="Proteomes" id="UP000663929"/>
    </source>
</evidence>
<evidence type="ECO:0000313" key="2">
    <source>
        <dbReference type="EMBL" id="QTD47949.1"/>
    </source>
</evidence>
<dbReference type="InterPro" id="IPR029044">
    <property type="entry name" value="Nucleotide-diphossugar_trans"/>
</dbReference>
<dbReference type="RefSeq" id="WP_237377613.1">
    <property type="nucleotide sequence ID" value="NZ_CP071793.1"/>
</dbReference>
<dbReference type="AlphaFoldDB" id="A0A8A4TCY2"/>
<sequence>MRHNVISVITCTIDPEKYRRFESMLPHAFSREPYEIVKIPDAKSLCEGYTRGAERAKGDLLVFCHDDITFLNRNLDDLLYENLAIHDIVGVAGTTHLREGSWAASGFPYLHGQIAHAKPGKPEHTLHLYGCGRDPIQVPGIQALDGVFFALKRKTMDQLKFDAKIFDGFHLYDLDFTYGAFLKGKKLVVDHRIHILHFSGGSYDKNWKRYRYFFNRKYRSWLRPPRDIPLAYYKNWAYAPDDREALVAQMRINADEPKLRAGHLFLEFDRLLDDLPIGAVNTGAEKAAVEKLARAVAGCQSGATLFFRGPDHALAGLASFSVNAGTHFLQHHQNRIPGALLIHAAVEHPETRVLAEVLKTNEAIKTALKRFIPEVNDG</sequence>
<feature type="domain" description="Streptomycin biosynthesis protein StrF" evidence="1">
    <location>
        <begin position="8"/>
        <end position="217"/>
    </location>
</feature>
<keyword evidence="3" id="KW-1185">Reference proteome</keyword>
<dbReference type="Gene3D" id="3.90.550.10">
    <property type="entry name" value="Spore Coat Polysaccharide Biosynthesis Protein SpsA, Chain A"/>
    <property type="match status" value="1"/>
</dbReference>